<keyword evidence="1" id="KW-0812">Transmembrane</keyword>
<name>A0A173RXZ7_PARDI</name>
<accession>A0A173RXZ7</accession>
<reference evidence="4 7" key="4">
    <citation type="submission" date="2019-07" db="EMBL/GenBank/DDBJ databases">
        <title>Genome sequencing of Parabacteroides distasonis iSURF_7.</title>
        <authorList>
            <person name="Degefu H.N."/>
            <person name="Ruoff K.L."/>
            <person name="Price C.E."/>
            <person name="Valls R.A."/>
            <person name="O'Toole G.A."/>
        </authorList>
    </citation>
    <scope>NUCLEOTIDE SEQUENCE [LARGE SCALE GENOMIC DNA]</scope>
    <source>
        <strain evidence="4 7">CFPLTA003_1B</strain>
    </source>
</reference>
<evidence type="ECO:0000256" key="1">
    <source>
        <dbReference type="SAM" id="Phobius"/>
    </source>
</evidence>
<gene>
    <name evidence="3" type="ORF">B5F32_05675</name>
    <name evidence="2" type="ORF">ERS852429_00770</name>
    <name evidence="4" type="ORF">FSA05_08800</name>
</gene>
<dbReference type="Proteomes" id="UP000315827">
    <property type="component" value="Unassembled WGS sequence"/>
</dbReference>
<reference evidence="6" key="2">
    <citation type="submission" date="2017-04" db="EMBL/GenBank/DDBJ databases">
        <title>Function of individual gut microbiota members based on whole genome sequencing of pure cultures obtained from chicken caecum.</title>
        <authorList>
            <person name="Medvecky M."/>
            <person name="Cejkova D."/>
            <person name="Polansky O."/>
            <person name="Karasova D."/>
            <person name="Kubasova T."/>
            <person name="Cizek A."/>
            <person name="Rychlik I."/>
        </authorList>
    </citation>
    <scope>NUCLEOTIDE SEQUENCE [LARGE SCALE GENOMIC DNA]</scope>
    <source>
        <strain evidence="6">An199</strain>
    </source>
</reference>
<evidence type="ECO:0000313" key="6">
    <source>
        <dbReference type="Proteomes" id="UP000195950"/>
    </source>
</evidence>
<dbReference type="Pfam" id="PF12679">
    <property type="entry name" value="ABC2_membrane_2"/>
    <property type="match status" value="1"/>
</dbReference>
<evidence type="ECO:0000313" key="5">
    <source>
        <dbReference type="Proteomes" id="UP000095591"/>
    </source>
</evidence>
<feature type="transmembrane region" description="Helical" evidence="1">
    <location>
        <begin position="21"/>
        <end position="40"/>
    </location>
</feature>
<reference evidence="2 5" key="1">
    <citation type="submission" date="2015-09" db="EMBL/GenBank/DDBJ databases">
        <authorList>
            <consortium name="Pathogen Informatics"/>
        </authorList>
    </citation>
    <scope>NUCLEOTIDE SEQUENCE [LARGE SCALE GENOMIC DNA]</scope>
    <source>
        <strain evidence="2 5">2789STDY5608872</strain>
    </source>
</reference>
<dbReference type="GO" id="GO:0140359">
    <property type="term" value="F:ABC-type transporter activity"/>
    <property type="evidence" value="ECO:0007669"/>
    <property type="project" value="InterPro"/>
</dbReference>
<keyword evidence="1" id="KW-1133">Transmembrane helix</keyword>
<proteinExistence type="predicted"/>
<keyword evidence="1" id="KW-0472">Membrane</keyword>
<dbReference type="AlphaFoldDB" id="A0A173RXZ7"/>
<sequence>MRNIWIFAWKEFRLNIRSARFAIGLLLCLVIVPFTMMVGIGDYQIQKEVCEAEARQAEEEISSCLVWSKVHPKLVREPEPLSLLSRGITNNIGYTVLITLWEIPFLPFQFNWAQNSPFMKVFPPLDFSAVLSIMISLLALVFSYDTVTREREEGTLRFIFSSSVSRYSFLVGKWLGVVLTVLPILLACFLMGLGFVVLEGGVRFSGSEWVGIGWMLLASFVYLAFFGSFGIWVSSLTARSVTSIVLCMLSWLTFLFVIPALSSYASRSMVALPSYKQVENKKVELFWSMRSEYDKRWRELRDSLGLQSLRYLFDVEDGEGTKDIRGGSRLVLEHTRRMAVVDANIRIDHAERLWKLDEEYLCTLSAQRKWQDILNLLSPSATYIRLMARLGNTDADALLSYMSDARNYREQFIRYLTDRDLFYSPSYVTPCREDEFLPQEEWEAFERQAEKLQKNDPPAFERIMKDAEQQYADANYSPVDVRDIPQFSLRELSGWQRAQRGARSLILLFILFIALLASAIYIFRRYDLR</sequence>
<dbReference type="PANTHER" id="PTHR43471:SF14">
    <property type="entry name" value="ABC-2 TYPE TRANSPORT SYSTEM PERMEASE PROTEIN"/>
    <property type="match status" value="1"/>
</dbReference>
<feature type="transmembrane region" description="Helical" evidence="1">
    <location>
        <begin position="240"/>
        <end position="261"/>
    </location>
</feature>
<evidence type="ECO:0000313" key="7">
    <source>
        <dbReference type="Proteomes" id="UP000315827"/>
    </source>
</evidence>
<feature type="transmembrane region" description="Helical" evidence="1">
    <location>
        <begin position="125"/>
        <end position="144"/>
    </location>
</feature>
<dbReference type="GO" id="GO:0005886">
    <property type="term" value="C:plasma membrane"/>
    <property type="evidence" value="ECO:0007669"/>
    <property type="project" value="UniProtKB-SubCell"/>
</dbReference>
<evidence type="ECO:0000313" key="2">
    <source>
        <dbReference type="EMBL" id="CUM82801.1"/>
    </source>
</evidence>
<organism evidence="2 5">
    <name type="scientific">Parabacteroides distasonis</name>
    <dbReference type="NCBI Taxonomy" id="823"/>
    <lineage>
        <taxon>Bacteria</taxon>
        <taxon>Pseudomonadati</taxon>
        <taxon>Bacteroidota</taxon>
        <taxon>Bacteroidia</taxon>
        <taxon>Bacteroidales</taxon>
        <taxon>Tannerellaceae</taxon>
        <taxon>Parabacteroides</taxon>
    </lineage>
</organism>
<dbReference type="Proteomes" id="UP000095591">
    <property type="component" value="Unassembled WGS sequence"/>
</dbReference>
<protein>
    <submittedName>
        <fullName evidence="3 4">ABC transporter permease</fullName>
    </submittedName>
    <submittedName>
        <fullName evidence="2">ABC-type transport system involved in multi-copper enzyme maturation, permease component</fullName>
    </submittedName>
</protein>
<dbReference type="PANTHER" id="PTHR43471">
    <property type="entry name" value="ABC TRANSPORTER PERMEASE"/>
    <property type="match status" value="1"/>
</dbReference>
<evidence type="ECO:0000313" key="4">
    <source>
        <dbReference type="EMBL" id="TWV62183.1"/>
    </source>
</evidence>
<feature type="transmembrane region" description="Helical" evidence="1">
    <location>
        <begin position="505"/>
        <end position="523"/>
    </location>
</feature>
<reference evidence="3" key="3">
    <citation type="journal article" date="2018" name="BMC Genomics">
        <title>Whole genome sequencing and function prediction of 133 gut anaerobes isolated from chicken caecum in pure cultures.</title>
        <authorList>
            <person name="Medvecky M."/>
            <person name="Cejkova D."/>
            <person name="Polansky O."/>
            <person name="Karasova D."/>
            <person name="Kubasova T."/>
            <person name="Cizek A."/>
            <person name="Rychlik I."/>
        </authorList>
    </citation>
    <scope>NUCLEOTIDE SEQUENCE</scope>
    <source>
        <strain evidence="3">An199</strain>
    </source>
</reference>
<dbReference type="EMBL" id="CYXP01000001">
    <property type="protein sequence ID" value="CUM82801.1"/>
    <property type="molecule type" value="Genomic_DNA"/>
</dbReference>
<dbReference type="EMBL" id="VOHW01000004">
    <property type="protein sequence ID" value="TWV62183.1"/>
    <property type="molecule type" value="Genomic_DNA"/>
</dbReference>
<evidence type="ECO:0000313" key="3">
    <source>
        <dbReference type="EMBL" id="OUP21293.1"/>
    </source>
</evidence>
<dbReference type="EMBL" id="NFJX01000003">
    <property type="protein sequence ID" value="OUP21293.1"/>
    <property type="molecule type" value="Genomic_DNA"/>
</dbReference>
<dbReference type="RefSeq" id="WP_057318803.1">
    <property type="nucleotide sequence ID" value="NZ_BAABYH010000001.1"/>
</dbReference>
<dbReference type="Proteomes" id="UP000195950">
    <property type="component" value="Unassembled WGS sequence"/>
</dbReference>
<feature type="transmembrane region" description="Helical" evidence="1">
    <location>
        <begin position="174"/>
        <end position="198"/>
    </location>
</feature>
<feature type="transmembrane region" description="Helical" evidence="1">
    <location>
        <begin position="210"/>
        <end position="234"/>
    </location>
</feature>